<evidence type="ECO:0000313" key="1">
    <source>
        <dbReference type="EMBL" id="SNX59266.1"/>
    </source>
</evidence>
<dbReference type="EMBL" id="LT907782">
    <property type="protein sequence ID" value="SNX59266.1"/>
    <property type="molecule type" value="Genomic_DNA"/>
</dbReference>
<dbReference type="AlphaFoldDB" id="A0A285BWH3"/>
<dbReference type="Proteomes" id="UP000242498">
    <property type="component" value="Chromosome I"/>
</dbReference>
<dbReference type="OrthoDB" id="8565682at2"/>
<evidence type="ECO:0000313" key="2">
    <source>
        <dbReference type="Proteomes" id="UP000242498"/>
    </source>
</evidence>
<protein>
    <submittedName>
        <fullName evidence="1">Uncharacterized protein</fullName>
    </submittedName>
</protein>
<gene>
    <name evidence="1" type="ORF">SAMN06296273_0706</name>
</gene>
<sequence>MKANSIIKKYPPYGRILDDLRRKGLVPVHRIVVSTDWKLGAAFPRIVIPADAKIDQLIFAYLAGLSVQIVHHNGQEKIVKALVQKILDINPKVLTVFNFDIAQENDQRYSASTLIHPAWEVINGF</sequence>
<accession>A0A285BWH3</accession>
<proteinExistence type="predicted"/>
<name>A0A285BWH3_9PROT</name>
<dbReference type="RefSeq" id="WP_096292032.1">
    <property type="nucleotide sequence ID" value="NZ_LT907782.1"/>
</dbReference>
<organism evidence="1 2">
    <name type="scientific">Nitrosomonas ureae</name>
    <dbReference type="NCBI Taxonomy" id="44577"/>
    <lineage>
        <taxon>Bacteria</taxon>
        <taxon>Pseudomonadati</taxon>
        <taxon>Pseudomonadota</taxon>
        <taxon>Betaproteobacteria</taxon>
        <taxon>Nitrosomonadales</taxon>
        <taxon>Nitrosomonadaceae</taxon>
        <taxon>Nitrosomonas</taxon>
    </lineage>
</organism>
<reference evidence="1 2" key="1">
    <citation type="submission" date="2017-08" db="EMBL/GenBank/DDBJ databases">
        <authorList>
            <person name="de Groot N.N."/>
        </authorList>
    </citation>
    <scope>NUCLEOTIDE SEQUENCE [LARGE SCALE GENOMIC DNA]</scope>
    <source>
        <strain evidence="1 2">Nm15</strain>
    </source>
</reference>